<dbReference type="GO" id="GO:0031177">
    <property type="term" value="F:phosphopantetheine binding"/>
    <property type="evidence" value="ECO:0007669"/>
    <property type="project" value="InterPro"/>
</dbReference>
<dbReference type="InterPro" id="IPR013968">
    <property type="entry name" value="PKS_KR"/>
</dbReference>
<dbReference type="PROSITE" id="PS52004">
    <property type="entry name" value="KS3_2"/>
    <property type="match status" value="2"/>
</dbReference>
<dbReference type="Pfam" id="PF22336">
    <property type="entry name" value="RhiE-like_linker"/>
    <property type="match status" value="1"/>
</dbReference>
<dbReference type="SMART" id="SM00829">
    <property type="entry name" value="PKS_ER"/>
    <property type="match status" value="1"/>
</dbReference>
<evidence type="ECO:0000259" key="12">
    <source>
        <dbReference type="PROSITE" id="PS50075"/>
    </source>
</evidence>
<evidence type="ECO:0000256" key="6">
    <source>
        <dbReference type="ARBA" id="ARBA00022553"/>
    </source>
</evidence>
<evidence type="ECO:0000313" key="15">
    <source>
        <dbReference type="EMBL" id="SYX85241.1"/>
    </source>
</evidence>
<dbReference type="Gene3D" id="1.10.1240.100">
    <property type="match status" value="1"/>
</dbReference>
<dbReference type="Proteomes" id="UP000304148">
    <property type="component" value="Chromosome"/>
</dbReference>
<dbReference type="InterPro" id="IPR050091">
    <property type="entry name" value="PKS_NRPS_Biosynth_Enz"/>
</dbReference>
<dbReference type="SUPFAM" id="SSF50129">
    <property type="entry name" value="GroES-like"/>
    <property type="match status" value="1"/>
</dbReference>
<evidence type="ECO:0000256" key="2">
    <source>
        <dbReference type="ARBA" id="ARBA00004496"/>
    </source>
</evidence>
<dbReference type="Pfam" id="PF08659">
    <property type="entry name" value="KR"/>
    <property type="match status" value="1"/>
</dbReference>
<dbReference type="SMART" id="SM00823">
    <property type="entry name" value="PKS_PP"/>
    <property type="match status" value="2"/>
</dbReference>
<dbReference type="GO" id="GO:0016491">
    <property type="term" value="F:oxidoreductase activity"/>
    <property type="evidence" value="ECO:0007669"/>
    <property type="project" value="InterPro"/>
</dbReference>
<keyword evidence="5" id="KW-0963">Cytoplasm</keyword>
<feature type="region of interest" description="Disordered" evidence="11">
    <location>
        <begin position="1906"/>
        <end position="1931"/>
    </location>
</feature>
<dbReference type="GO" id="GO:0005737">
    <property type="term" value="C:cytoplasm"/>
    <property type="evidence" value="ECO:0007669"/>
    <property type="project" value="UniProtKB-SubCell"/>
</dbReference>
<dbReference type="CDD" id="cd08953">
    <property type="entry name" value="KR_2_SDR_x"/>
    <property type="match status" value="1"/>
</dbReference>
<dbReference type="InterPro" id="IPR014031">
    <property type="entry name" value="Ketoacyl_synth_C"/>
</dbReference>
<dbReference type="EMBL" id="LS992241">
    <property type="protein sequence ID" value="SYX85241.1"/>
    <property type="molecule type" value="Genomic_DNA"/>
</dbReference>
<evidence type="ECO:0000256" key="3">
    <source>
        <dbReference type="ARBA" id="ARBA00004789"/>
    </source>
</evidence>
<dbReference type="InterPro" id="IPR049551">
    <property type="entry name" value="PKS_DH_C"/>
</dbReference>
<dbReference type="CDD" id="cd00833">
    <property type="entry name" value="PKS"/>
    <property type="match status" value="2"/>
</dbReference>
<feature type="domain" description="Carrier" evidence="12">
    <location>
        <begin position="1813"/>
        <end position="1890"/>
    </location>
</feature>
<proteinExistence type="predicted"/>
<feature type="region of interest" description="N-terminal hotdog fold" evidence="10">
    <location>
        <begin position="1013"/>
        <end position="1131"/>
    </location>
</feature>
<dbReference type="SMART" id="SM00825">
    <property type="entry name" value="PKS_KS"/>
    <property type="match status" value="2"/>
</dbReference>
<dbReference type="SUPFAM" id="SSF47336">
    <property type="entry name" value="ACP-like"/>
    <property type="match status" value="2"/>
</dbReference>
<dbReference type="Pfam" id="PF00550">
    <property type="entry name" value="PP-binding"/>
    <property type="match status" value="2"/>
</dbReference>
<evidence type="ECO:0000256" key="1">
    <source>
        <dbReference type="ARBA" id="ARBA00003299"/>
    </source>
</evidence>
<dbReference type="GO" id="GO:0071770">
    <property type="term" value="P:DIM/DIP cell wall layer assembly"/>
    <property type="evidence" value="ECO:0007669"/>
    <property type="project" value="TreeGrafter"/>
</dbReference>
<name>A0A383REZ3_PAEAL</name>
<dbReference type="SMART" id="SM00822">
    <property type="entry name" value="PKS_KR"/>
    <property type="match status" value="1"/>
</dbReference>
<feature type="domain" description="Ketosynthase family 3 (KS3)" evidence="13">
    <location>
        <begin position="399"/>
        <end position="823"/>
    </location>
</feature>
<evidence type="ECO:0000259" key="13">
    <source>
        <dbReference type="PROSITE" id="PS52004"/>
    </source>
</evidence>
<sequence>MDNVEKVKQIISMIESHQMTPKEGYRHIQQIRQGIDTFFDKGSEWYKVYLTKPGAIEDIALDAVHPSDPSNSEVQVLVKAFSINFGDILCVKGLYPTQPDYPFTPGFEFSGIVMNTGSSVTRVKIGDEVIGLTGARMGAHSCVVNTDEHFLVKKPKHITFEQGCSFPVVALTMQSVFDKANLRPGEKILIQTAAGGTGLVAVQMAQKIGAEIFATAGSKEKLEYLKQLGVPHLIHYKEEDFADKIMQWTNNYGVDVVINTLSGEAVQKGLNLLAPSGRYIEIAVAGLKASGAISLSHLVDNQSFHSINIRKLLTGSPDKLSLYLERMANMLETGEVQPSVGRVFTFTEIKEAYKYLESGSNIGKVVVSTEASLPTAFSTSWMKPKQTDSSEEVRPLRNCSDIAIIGAAGKFPGAENLDEFWDNLKNGRCTIGEIPKERWDTEQYYDPDPKKLDKTYCKWGGILEDIDQFDAVFFNMSGKEAEVTDPQQRIFLEVCWNALEDAGYAIESMDKKKCGVFVGASGGDYLAKMQEDGVPMEPQSFWGNSASVLAARISYFLNLKGPSLTIDTACSSSLVAIHLGCRSILAGESEMAIAGGVFISLTPAFIILSSNAGMLSPVGRCKAFDDGADGFVPGEGAGAVVLKSLDAALRDGDHIYGVIKGSAINQDGKTNGMTAPSTLSQTEVELTVYREANIHPRTIQLVEAHGTGTKLGDPIEVEALTNAFRQYTHETQFCKIGSVKTNIGHAAAAAGVASVIKVLLALKYKQIPPNIHFRLQNRHIQFEETPFQVASELEQWTASDVPRRAAVSSLGFSGTNAHMVIEEAPRVDACLSPELPYYLIPISAKNKQAYDRALQKMLHWLEREAVDCSIANISYSLQISRMHFSYRSMFLVQTKQELIEKLKRYLNGEEIENFFLCNLKDHRSIETKVFPEESQEVLFEAAMLSTDYGKKVKTAIEMYGQGNEVPWHELWPLGTVRKIPLPTYSFNRQRYWYRQGRRQSVNNASRRSGVKLHPLVEQNVSTIEETKFSLTLTGDEFYIRDHVVGAAPLMPGAAYIEMAVASAELAFQGQIPSLRNVIWASPLSVENEPCRLEIRYRKEKAGASYEIYSIQPESGEIIHSRGNIGTVAVDQPASKLDIQEIVNRSSSSYSKEHCYNMFRTAGFQYGSTFQSMQHLWVNRQEAIARLELAAECDENDSIFNLHPAMLDGALQTVMGNLLFGDASVDERYLPFSVGSIEIYDRIPRSGYAYVRDRTDSQRIGDMKCFDMYVTDDEGRLIVHLKEFLSRAVPAVSAAPLLQGKPNHTASPEWLSFRPIWKPEERVLIPENRLEGSVLVWSHSEKFFRKIRGQCVNPEQAVWVKPGNCFLTTDSGHYTVAPESEEDMRFLIRATEQNEVEPSHIIVHSRSAGKTPELLQVDEQLEQVLYPVFMLIRELVAAKPKRQLNVLYAYQNGGGQPFPYAAAIASFLKSVSLEHPNVQTKSVEWGMPVEDDSDLMVETLITELVRILPSEREIRYLNGKREVAAIEEIHSPSEYSACSLKDKGIYAITGGMGGIGFGIAEHLARTHQAGLALLGRSPLNPCIEEKIAKLRAHGSEVIYLEVDLAIYSDTERTVERICSHFGQLHGIFHCAGLTRDSLLVKKTLTDLKDVLAAKVWGTVHLDCASQRYVPELDFLMLFSSVSGMHGNVGQTDYAYANRFMDRYAEYRSVREGGGRTISISWPLWKEGGMKIDPQTERLFMTTVGMSGISTETGLAIIKEKLLLNHVHIAVIAGNLEKIRKWAGVTVTENNPGRIKQGHIREKDISISSECDETRWHEQYRSEVVQIISSVLRIDCEAIDYYGELAEYGFDSLTLTEFAAQLGGAYQLELTPASFFGHSTIEGIAEAIFEEFKDNIFIALREKENSVHPEKRASLANEKEPPADSSEDSDHMIHSSKVDNELGAAQDGTAASNEVRSYEPVAIIGMSGKMPSSDDLDEFWRNLEQGRNMISIIPQNRWDWTEYYGDPNSEINKTDIKWGGFMKEVDKFDPLFFGISPREAELMDPQQRIFLESVWSSIEDAGYRASDLSGSDTGLFVGVASSDYNEILQHTTAEVEAQTSTGMSHAVLPNRISYLLNLHGPSEPVNTACSSSLVAIHRAVEAIQNGHCEMAIAGGVNVILTPTLHISFSKAGMLARDGNCKTFDSSADGYVRGEGTGAVILKSLKKAVEDGDHIYAVIKGSAVNHGGKTNSLTAPNPYAQANLIVKAFGKAHIDPATVTYIEAHGTGTHLGDPVEINGLKAAFSQLYQKWGKSTPIVPHCGVGSVKTSIGHLEAAAGIAGIFKIALSMKHGTLPGNLHFERMNPYIQLDGSPFYIVNKTIPWARLTDSEGRELPRRAGISSFGFGGANCHIVLEEFCDVRLVDSCIDPQIIVISAKQKSALKEYCKKLYQFLTTGQTGEPIGHEQSLSPEAHESILSELIRYSSEILDVGREEIDPWEHLLHLGFTQIELVSLSEQISKAYQIDFPVTLLAVYSTLESVTGYLLESIPYCGGSEKSAGIDLQRLARTLQSGREEFGWRIAIIAADETELSNKLKELLKAEDMKLPSVFYGKVERKIRGKTDKEFDEASDEINEAIRRRDLTALAQLWVNGSQIPWEQVHRGRKQLRMPLPSYPFARERYWIPEAQAPSVEIEDEQLLQLLRQVENGTSSIEHVRQAMGVME</sequence>
<dbReference type="InterPro" id="IPR054514">
    <property type="entry name" value="RhiE-like_linker"/>
</dbReference>
<dbReference type="InterPro" id="IPR032821">
    <property type="entry name" value="PKS_assoc"/>
</dbReference>
<dbReference type="Gene3D" id="1.10.1200.10">
    <property type="entry name" value="ACP-like"/>
    <property type="match status" value="2"/>
</dbReference>
<dbReference type="Pfam" id="PF02801">
    <property type="entry name" value="Ketoacyl-synt_C"/>
    <property type="match status" value="2"/>
</dbReference>
<organism evidence="15 16">
    <name type="scientific">Paenibacillus alvei</name>
    <name type="common">Bacillus alvei</name>
    <dbReference type="NCBI Taxonomy" id="44250"/>
    <lineage>
        <taxon>Bacteria</taxon>
        <taxon>Bacillati</taxon>
        <taxon>Bacillota</taxon>
        <taxon>Bacilli</taxon>
        <taxon>Bacillales</taxon>
        <taxon>Paenibacillaceae</taxon>
        <taxon>Paenibacillus</taxon>
    </lineage>
</organism>
<dbReference type="Pfam" id="PF21089">
    <property type="entry name" value="PKS_DH_N"/>
    <property type="match status" value="1"/>
</dbReference>
<dbReference type="PROSITE" id="PS50075">
    <property type="entry name" value="CARRIER"/>
    <property type="match status" value="1"/>
</dbReference>
<comment type="subcellular location">
    <subcellularLocation>
        <location evidence="2">Cytoplasm</location>
    </subcellularLocation>
</comment>
<dbReference type="InterPro" id="IPR018201">
    <property type="entry name" value="Ketoacyl_synth_AS"/>
</dbReference>
<feature type="active site" description="Proton acceptor; for dehydratase activity" evidence="10">
    <location>
        <position position="1042"/>
    </location>
</feature>
<feature type="active site" description="Proton donor; for dehydratase activity" evidence="10">
    <location>
        <position position="1207"/>
    </location>
</feature>
<dbReference type="PROSITE" id="PS00606">
    <property type="entry name" value="KS3_1"/>
    <property type="match status" value="2"/>
</dbReference>
<keyword evidence="9" id="KW-0511">Multifunctional enzyme</keyword>
<evidence type="ECO:0000256" key="7">
    <source>
        <dbReference type="ARBA" id="ARBA00022679"/>
    </source>
</evidence>
<dbReference type="Pfam" id="PF08240">
    <property type="entry name" value="ADH_N"/>
    <property type="match status" value="1"/>
</dbReference>
<dbReference type="Pfam" id="PF00109">
    <property type="entry name" value="ketoacyl-synt"/>
    <property type="match status" value="2"/>
</dbReference>
<dbReference type="Pfam" id="PF22621">
    <property type="entry name" value="CurL-like_PKS_C"/>
    <property type="match status" value="1"/>
</dbReference>
<dbReference type="InterPro" id="IPR057326">
    <property type="entry name" value="KR_dom"/>
</dbReference>
<keyword evidence="4" id="KW-0596">Phosphopantetheine</keyword>
<dbReference type="InterPro" id="IPR049900">
    <property type="entry name" value="PKS_mFAS_DH"/>
</dbReference>
<dbReference type="SMART" id="SM00826">
    <property type="entry name" value="PKS_DH"/>
    <property type="match status" value="1"/>
</dbReference>
<dbReference type="InterPro" id="IPR011032">
    <property type="entry name" value="GroES-like_sf"/>
</dbReference>
<dbReference type="Gene3D" id="3.40.47.10">
    <property type="match status" value="2"/>
</dbReference>
<comment type="function">
    <text evidence="1">Involved in some intermediate steps for the synthesis of the antibiotic polyketide bacillaene which is involved in secondary metabolism.</text>
</comment>
<dbReference type="InterPro" id="IPR020806">
    <property type="entry name" value="PKS_PP-bd"/>
</dbReference>
<dbReference type="GO" id="GO:0005886">
    <property type="term" value="C:plasma membrane"/>
    <property type="evidence" value="ECO:0007669"/>
    <property type="project" value="TreeGrafter"/>
</dbReference>
<dbReference type="RefSeq" id="WP_138186931.1">
    <property type="nucleotide sequence ID" value="NZ_LS992241.1"/>
</dbReference>
<gene>
    <name evidence="15" type="ORF">PBLR_13663</name>
</gene>
<dbReference type="InterPro" id="IPR020841">
    <property type="entry name" value="PKS_Beta-ketoAc_synthase_dom"/>
</dbReference>
<comment type="pathway">
    <text evidence="3">Antibiotic biosynthesis; bacillaene biosynthesis.</text>
</comment>
<dbReference type="InterPro" id="IPR020843">
    <property type="entry name" value="ER"/>
</dbReference>
<keyword evidence="8" id="KW-0677">Repeat</keyword>
<dbReference type="GO" id="GO:0004315">
    <property type="term" value="F:3-oxoacyl-[acyl-carrier-protein] synthase activity"/>
    <property type="evidence" value="ECO:0007669"/>
    <property type="project" value="InterPro"/>
</dbReference>
<dbReference type="Gene3D" id="3.30.70.3290">
    <property type="match status" value="1"/>
</dbReference>
<dbReference type="PANTHER" id="PTHR43775:SF37">
    <property type="entry name" value="SI:DKEY-61P9.11"/>
    <property type="match status" value="1"/>
</dbReference>
<feature type="domain" description="PKS/mFAS DH" evidence="14">
    <location>
        <begin position="1013"/>
        <end position="1294"/>
    </location>
</feature>
<dbReference type="PROSITE" id="PS52019">
    <property type="entry name" value="PKS_MFAS_DH"/>
    <property type="match status" value="1"/>
</dbReference>
<dbReference type="InterPro" id="IPR049552">
    <property type="entry name" value="PKS_DH_N"/>
</dbReference>
<protein>
    <submittedName>
        <fullName evidence="15">Uncharacterized protein</fullName>
    </submittedName>
</protein>
<dbReference type="Pfam" id="PF13602">
    <property type="entry name" value="ADH_zinc_N_2"/>
    <property type="match status" value="1"/>
</dbReference>
<dbReference type="Pfam" id="PF16197">
    <property type="entry name" value="KAsynt_C_assoc"/>
    <property type="match status" value="1"/>
</dbReference>
<dbReference type="InterPro" id="IPR009081">
    <property type="entry name" value="PP-bd_ACP"/>
</dbReference>
<evidence type="ECO:0000256" key="9">
    <source>
        <dbReference type="ARBA" id="ARBA00023268"/>
    </source>
</evidence>
<dbReference type="Gene3D" id="3.40.50.720">
    <property type="entry name" value="NAD(P)-binding Rossmann-like Domain"/>
    <property type="match status" value="2"/>
</dbReference>
<dbReference type="GO" id="GO:0006633">
    <property type="term" value="P:fatty acid biosynthetic process"/>
    <property type="evidence" value="ECO:0007669"/>
    <property type="project" value="InterPro"/>
</dbReference>
<dbReference type="FunFam" id="3.40.47.10:FF:000019">
    <property type="entry name" value="Polyketide synthase type I"/>
    <property type="match status" value="2"/>
</dbReference>
<evidence type="ECO:0000259" key="14">
    <source>
        <dbReference type="PROSITE" id="PS52019"/>
    </source>
</evidence>
<dbReference type="InterPro" id="IPR036736">
    <property type="entry name" value="ACP-like_sf"/>
</dbReference>
<dbReference type="GO" id="GO:0004312">
    <property type="term" value="F:fatty acid synthase activity"/>
    <property type="evidence" value="ECO:0007669"/>
    <property type="project" value="TreeGrafter"/>
</dbReference>
<dbReference type="PANTHER" id="PTHR43775">
    <property type="entry name" value="FATTY ACID SYNTHASE"/>
    <property type="match status" value="1"/>
</dbReference>
<evidence type="ECO:0000256" key="4">
    <source>
        <dbReference type="ARBA" id="ARBA00022450"/>
    </source>
</evidence>
<evidence type="ECO:0000256" key="10">
    <source>
        <dbReference type="PROSITE-ProRule" id="PRU01363"/>
    </source>
</evidence>
<dbReference type="SUPFAM" id="SSF51735">
    <property type="entry name" value="NAD(P)-binding Rossmann-fold domains"/>
    <property type="match status" value="2"/>
</dbReference>
<dbReference type="InterPro" id="IPR013154">
    <property type="entry name" value="ADH-like_N"/>
</dbReference>
<dbReference type="InterPro" id="IPR036291">
    <property type="entry name" value="NAD(P)-bd_dom_sf"/>
</dbReference>
<keyword evidence="7" id="KW-0808">Transferase</keyword>
<dbReference type="InterPro" id="IPR049490">
    <property type="entry name" value="C883_1060-like_KR_N"/>
</dbReference>
<accession>A0A383REZ3</accession>
<evidence type="ECO:0000256" key="8">
    <source>
        <dbReference type="ARBA" id="ARBA00022737"/>
    </source>
</evidence>
<evidence type="ECO:0000256" key="5">
    <source>
        <dbReference type="ARBA" id="ARBA00022490"/>
    </source>
</evidence>
<dbReference type="Pfam" id="PF14765">
    <property type="entry name" value="PS-DH"/>
    <property type="match status" value="1"/>
</dbReference>
<dbReference type="Pfam" id="PF21394">
    <property type="entry name" value="Beta-ketacyl_N"/>
    <property type="match status" value="1"/>
</dbReference>
<keyword evidence="6" id="KW-0597">Phosphoprotein</keyword>
<dbReference type="InterPro" id="IPR020807">
    <property type="entry name" value="PKS_DH"/>
</dbReference>
<reference evidence="16" key="1">
    <citation type="submission" date="2018-08" db="EMBL/GenBank/DDBJ databases">
        <authorList>
            <person name="Chevrot R."/>
        </authorList>
    </citation>
    <scope>NUCLEOTIDE SEQUENCE [LARGE SCALE GENOMIC DNA]</scope>
</reference>
<feature type="domain" description="Ketosynthase family 3 (KS3)" evidence="13">
    <location>
        <begin position="1956"/>
        <end position="2393"/>
    </location>
</feature>
<evidence type="ECO:0000256" key="11">
    <source>
        <dbReference type="SAM" id="MobiDB-lite"/>
    </source>
</evidence>
<dbReference type="Gene3D" id="3.10.129.110">
    <property type="entry name" value="Polyketide synthase dehydratase"/>
    <property type="match status" value="1"/>
</dbReference>
<dbReference type="InterPro" id="IPR042104">
    <property type="entry name" value="PKS_dehydratase_sf"/>
</dbReference>
<dbReference type="SUPFAM" id="SSF53901">
    <property type="entry name" value="Thiolase-like"/>
    <property type="match status" value="2"/>
</dbReference>
<evidence type="ECO:0000313" key="16">
    <source>
        <dbReference type="Proteomes" id="UP000304148"/>
    </source>
</evidence>
<feature type="region of interest" description="C-terminal hotdog fold" evidence="10">
    <location>
        <begin position="1146"/>
        <end position="1294"/>
    </location>
</feature>
<dbReference type="Gene3D" id="3.90.180.10">
    <property type="entry name" value="Medium-chain alcohol dehydrogenases, catalytic domain"/>
    <property type="match status" value="1"/>
</dbReference>
<dbReference type="InterPro" id="IPR014030">
    <property type="entry name" value="Ketoacyl_synth_N"/>
</dbReference>
<dbReference type="InterPro" id="IPR016039">
    <property type="entry name" value="Thiolase-like"/>
</dbReference>